<evidence type="ECO:0000313" key="22">
    <source>
        <dbReference type="EMBL" id="CDT05355.1"/>
    </source>
</evidence>
<keyword evidence="17 20" id="KW-0961">Cell wall biogenesis/degradation</keyword>
<comment type="similarity">
    <text evidence="5 20">Belongs to the MurB family.</text>
</comment>
<keyword evidence="14 20" id="KW-0573">Peptidoglycan synthesis</keyword>
<dbReference type="InterPro" id="IPR016166">
    <property type="entry name" value="FAD-bd_PCMH"/>
</dbReference>
<feature type="active site" description="Proton donor" evidence="20">
    <location>
        <position position="232"/>
    </location>
</feature>
<evidence type="ECO:0000256" key="3">
    <source>
        <dbReference type="ARBA" id="ARBA00004496"/>
    </source>
</evidence>
<evidence type="ECO:0000256" key="15">
    <source>
        <dbReference type="ARBA" id="ARBA00023002"/>
    </source>
</evidence>
<dbReference type="InterPro" id="IPR016169">
    <property type="entry name" value="FAD-bd_PCMH_sub2"/>
</dbReference>
<comment type="cofactor">
    <cofactor evidence="1 20">
        <name>FAD</name>
        <dbReference type="ChEBI" id="CHEBI:57692"/>
    </cofactor>
</comment>
<sequence length="331" mass="37809">MIEKANVQLRDFNTLKLSSLAEKYFEVKDEEELKKIFSDKISSSDEFRVLGGGSNLWLCSNKIANVIKMNNLGTRIKKTKKKTYLFAKAGENWSKLVEMSVSNKIGGLENLIDIPGNVGAAPVQNIGAYGTEVGEFIKEITVFDTKTKEFKVVQRDECSFKYRDSIFKKNQSVIITEVVFEFDNDYKPEITNRDILRKLGEGDNEIKNILSCVREIRNSKIPNPKSYPNSGSFFKNPIISKEQLSEIIKINKKVVYYEVANGFKLSAAWLIENAGWKGKLIDGIGMSSIHSLIFVNTSNNKLIKIDDYINNLKSDIYRKFRVELEIEPIRW</sequence>
<evidence type="ECO:0000256" key="9">
    <source>
        <dbReference type="ARBA" id="ARBA00022618"/>
    </source>
</evidence>
<dbReference type="InterPro" id="IPR003170">
    <property type="entry name" value="MurB"/>
</dbReference>
<comment type="catalytic activity">
    <reaction evidence="19 20">
        <text>UDP-N-acetyl-alpha-D-muramate + NADP(+) = UDP-N-acetyl-3-O-(1-carboxyvinyl)-alpha-D-glucosamine + NADPH + H(+)</text>
        <dbReference type="Rhea" id="RHEA:12248"/>
        <dbReference type="ChEBI" id="CHEBI:15378"/>
        <dbReference type="ChEBI" id="CHEBI:57783"/>
        <dbReference type="ChEBI" id="CHEBI:58349"/>
        <dbReference type="ChEBI" id="CHEBI:68483"/>
        <dbReference type="ChEBI" id="CHEBI:70757"/>
        <dbReference type="EC" id="1.3.1.98"/>
    </reaction>
</comment>
<dbReference type="PROSITE" id="PS51387">
    <property type="entry name" value="FAD_PCMH"/>
    <property type="match status" value="1"/>
</dbReference>
<keyword evidence="22" id="KW-0418">Kinase</keyword>
<comment type="caution">
    <text evidence="22">The sequence shown here is derived from an EMBL/GenBank/DDBJ whole genome shotgun (WGS) entry which is preliminary data.</text>
</comment>
<feature type="active site" evidence="20">
    <location>
        <position position="163"/>
    </location>
</feature>
<dbReference type="SUPFAM" id="SSF56176">
    <property type="entry name" value="FAD-binding/transporter-associated domain-like"/>
    <property type="match status" value="1"/>
</dbReference>
<evidence type="ECO:0000256" key="8">
    <source>
        <dbReference type="ARBA" id="ARBA00022490"/>
    </source>
</evidence>
<protein>
    <recommendedName>
        <fullName evidence="7 20">UDP-N-acetylenolpyruvoylglucosamine reductase</fullName>
        <ecNumber evidence="6 20">1.3.1.98</ecNumber>
    </recommendedName>
    <alternativeName>
        <fullName evidence="18 20">UDP-N-acetylmuramate dehydrogenase</fullName>
    </alternativeName>
</protein>
<accession>A0ABP1WNR9</accession>
<evidence type="ECO:0000256" key="4">
    <source>
        <dbReference type="ARBA" id="ARBA00004752"/>
    </source>
</evidence>
<evidence type="ECO:0000256" key="12">
    <source>
        <dbReference type="ARBA" id="ARBA00022857"/>
    </source>
</evidence>
<keyword evidence="22" id="KW-0808">Transferase</keyword>
<evidence type="ECO:0000259" key="21">
    <source>
        <dbReference type="PROSITE" id="PS51387"/>
    </source>
</evidence>
<evidence type="ECO:0000256" key="17">
    <source>
        <dbReference type="ARBA" id="ARBA00023316"/>
    </source>
</evidence>
<evidence type="ECO:0000256" key="13">
    <source>
        <dbReference type="ARBA" id="ARBA00022960"/>
    </source>
</evidence>
<comment type="function">
    <text evidence="2 20">Cell wall formation.</text>
</comment>
<comment type="pathway">
    <text evidence="4 20">Cell wall biogenesis; peptidoglycan biosynthesis.</text>
</comment>
<feature type="active site" evidence="20">
    <location>
        <position position="327"/>
    </location>
</feature>
<keyword evidence="9 20" id="KW-0132">Cell division</keyword>
<keyword evidence="15 20" id="KW-0560">Oxidoreductase</keyword>
<dbReference type="NCBIfam" id="NF000755">
    <property type="entry name" value="PRK00046.1"/>
    <property type="match status" value="1"/>
</dbReference>
<dbReference type="EMBL" id="CCJX01000054">
    <property type="protein sequence ID" value="CDT05355.1"/>
    <property type="molecule type" value="Genomic_DNA"/>
</dbReference>
<proteinExistence type="inferred from homology"/>
<dbReference type="HAMAP" id="MF_00037">
    <property type="entry name" value="MurB"/>
    <property type="match status" value="1"/>
</dbReference>
<evidence type="ECO:0000256" key="7">
    <source>
        <dbReference type="ARBA" id="ARBA00015188"/>
    </source>
</evidence>
<dbReference type="PANTHER" id="PTHR21071:SF4">
    <property type="entry name" value="UDP-N-ACETYLENOLPYRUVOYLGLUCOSAMINE REDUCTASE"/>
    <property type="match status" value="1"/>
</dbReference>
<dbReference type="Gene3D" id="3.30.43.10">
    <property type="entry name" value="Uridine Diphospho-n-acetylenolpyruvylglucosamine Reductase, domain 2"/>
    <property type="match status" value="1"/>
</dbReference>
<dbReference type="GO" id="GO:0008762">
    <property type="term" value="F:UDP-N-acetylmuramate dehydrogenase activity"/>
    <property type="evidence" value="ECO:0007669"/>
    <property type="project" value="UniProtKB-EC"/>
</dbReference>
<dbReference type="InterPro" id="IPR036635">
    <property type="entry name" value="MurB_C_sf"/>
</dbReference>
<evidence type="ECO:0000256" key="20">
    <source>
        <dbReference type="HAMAP-Rule" id="MF_00037"/>
    </source>
</evidence>
<dbReference type="InterPro" id="IPR036318">
    <property type="entry name" value="FAD-bd_PCMH-like_sf"/>
</dbReference>
<keyword evidence="13 20" id="KW-0133">Cell shape</keyword>
<dbReference type="SUPFAM" id="SSF56194">
    <property type="entry name" value="Uridine diphospho-N-Acetylenolpyruvylglucosamine reductase, MurB, C-terminal domain"/>
    <property type="match status" value="1"/>
</dbReference>
<name>A0ABP1WNR9_9VIBR</name>
<gene>
    <name evidence="20 22" type="primary">murB</name>
    <name evidence="22" type="ORF">VCR4J5_1470041</name>
</gene>
<evidence type="ECO:0000256" key="14">
    <source>
        <dbReference type="ARBA" id="ARBA00022984"/>
    </source>
</evidence>
<keyword evidence="16 20" id="KW-0131">Cell cycle</keyword>
<dbReference type="Gene3D" id="3.30.465.10">
    <property type="match status" value="1"/>
</dbReference>
<evidence type="ECO:0000256" key="18">
    <source>
        <dbReference type="ARBA" id="ARBA00031026"/>
    </source>
</evidence>
<evidence type="ECO:0000256" key="5">
    <source>
        <dbReference type="ARBA" id="ARBA00010485"/>
    </source>
</evidence>
<keyword evidence="12 20" id="KW-0521">NADP</keyword>
<dbReference type="Pfam" id="PF02873">
    <property type="entry name" value="MurB_C"/>
    <property type="match status" value="1"/>
</dbReference>
<dbReference type="Gene3D" id="3.90.78.10">
    <property type="entry name" value="UDP-N-acetylenolpyruvoylglucosamine reductase, C-terminal domain"/>
    <property type="match status" value="1"/>
</dbReference>
<dbReference type="GO" id="GO:0016301">
    <property type="term" value="F:kinase activity"/>
    <property type="evidence" value="ECO:0007669"/>
    <property type="project" value="UniProtKB-KW"/>
</dbReference>
<dbReference type="InterPro" id="IPR006094">
    <property type="entry name" value="Oxid_FAD_bind_N"/>
</dbReference>
<keyword evidence="10 20" id="KW-0285">Flavoprotein</keyword>
<evidence type="ECO:0000256" key="11">
    <source>
        <dbReference type="ARBA" id="ARBA00022827"/>
    </source>
</evidence>
<evidence type="ECO:0000256" key="16">
    <source>
        <dbReference type="ARBA" id="ARBA00023306"/>
    </source>
</evidence>
<evidence type="ECO:0000256" key="2">
    <source>
        <dbReference type="ARBA" id="ARBA00003921"/>
    </source>
</evidence>
<organism evidence="22 23">
    <name type="scientific">Vibrio crassostreae</name>
    <dbReference type="NCBI Taxonomy" id="246167"/>
    <lineage>
        <taxon>Bacteria</taxon>
        <taxon>Pseudomonadati</taxon>
        <taxon>Pseudomonadota</taxon>
        <taxon>Gammaproteobacteria</taxon>
        <taxon>Vibrionales</taxon>
        <taxon>Vibrionaceae</taxon>
        <taxon>Vibrio</taxon>
    </lineage>
</organism>
<evidence type="ECO:0000256" key="10">
    <source>
        <dbReference type="ARBA" id="ARBA00022630"/>
    </source>
</evidence>
<evidence type="ECO:0000256" key="19">
    <source>
        <dbReference type="ARBA" id="ARBA00048914"/>
    </source>
</evidence>
<keyword evidence="8 20" id="KW-0963">Cytoplasm</keyword>
<keyword evidence="23" id="KW-1185">Reference proteome</keyword>
<reference evidence="22 23" key="1">
    <citation type="submission" date="2014-06" db="EMBL/GenBank/DDBJ databases">
        <authorList>
            <person name="Le Roux F."/>
        </authorList>
    </citation>
    <scope>NUCLEOTIDE SEQUENCE [LARGE SCALE GENOMIC DNA]</scope>
    <source>
        <strain evidence="22 23">J5-4</strain>
    </source>
</reference>
<evidence type="ECO:0000256" key="1">
    <source>
        <dbReference type="ARBA" id="ARBA00001974"/>
    </source>
</evidence>
<dbReference type="NCBIfam" id="TIGR00179">
    <property type="entry name" value="murB"/>
    <property type="match status" value="1"/>
</dbReference>
<dbReference type="EC" id="1.3.1.98" evidence="6 20"/>
<feature type="domain" description="FAD-binding PCMH-type" evidence="21">
    <location>
        <begin position="17"/>
        <end position="185"/>
    </location>
</feature>
<evidence type="ECO:0000256" key="6">
    <source>
        <dbReference type="ARBA" id="ARBA00012518"/>
    </source>
</evidence>
<comment type="subcellular location">
    <subcellularLocation>
        <location evidence="3 20">Cytoplasm</location>
    </subcellularLocation>
</comment>
<dbReference type="Proteomes" id="UP000049077">
    <property type="component" value="Unassembled WGS sequence"/>
</dbReference>
<dbReference type="InterPro" id="IPR011601">
    <property type="entry name" value="MurB_C"/>
</dbReference>
<dbReference type="PANTHER" id="PTHR21071">
    <property type="entry name" value="UDP-N-ACETYLENOLPYRUVOYLGLUCOSAMINE REDUCTASE"/>
    <property type="match status" value="1"/>
</dbReference>
<evidence type="ECO:0000313" key="23">
    <source>
        <dbReference type="Proteomes" id="UP000049077"/>
    </source>
</evidence>
<dbReference type="InterPro" id="IPR016167">
    <property type="entry name" value="FAD-bd_PCMH_sub1"/>
</dbReference>
<dbReference type="RefSeq" id="WP_048661381.1">
    <property type="nucleotide sequence ID" value="NZ_CAWMAN010000103.1"/>
</dbReference>
<dbReference type="Pfam" id="PF01565">
    <property type="entry name" value="FAD_binding_4"/>
    <property type="match status" value="1"/>
</dbReference>
<keyword evidence="11 20" id="KW-0274">FAD</keyword>